<dbReference type="EMBL" id="PKUR01000007">
    <property type="protein sequence ID" value="PLW84626.1"/>
    <property type="molecule type" value="Genomic_DNA"/>
</dbReference>
<evidence type="ECO:0000256" key="6">
    <source>
        <dbReference type="ARBA" id="ARBA00023145"/>
    </source>
</evidence>
<evidence type="ECO:0000256" key="10">
    <source>
        <dbReference type="PIRSR" id="PIRSR600101-2"/>
    </source>
</evidence>
<dbReference type="AlphaFoldDB" id="A0AAP8MBA1"/>
<comment type="catalytic activity">
    <reaction evidence="8 11">
        <text>an N-terminal (5-L-glutamyl)-[peptide] + an alpha-amino acid = 5-L-glutamyl amino acid + an N-terminal L-alpha-aminoacyl-[peptide]</text>
        <dbReference type="Rhea" id="RHEA:23904"/>
        <dbReference type="Rhea" id="RHEA-COMP:9780"/>
        <dbReference type="Rhea" id="RHEA-COMP:9795"/>
        <dbReference type="ChEBI" id="CHEBI:77644"/>
        <dbReference type="ChEBI" id="CHEBI:78597"/>
        <dbReference type="ChEBI" id="CHEBI:78599"/>
        <dbReference type="ChEBI" id="CHEBI:78608"/>
        <dbReference type="EC" id="2.3.2.2"/>
    </reaction>
</comment>
<organism evidence="13 14">
    <name type="scientific">Halioglobus japonicus</name>
    <dbReference type="NCBI Taxonomy" id="930805"/>
    <lineage>
        <taxon>Bacteria</taxon>
        <taxon>Pseudomonadati</taxon>
        <taxon>Pseudomonadota</taxon>
        <taxon>Gammaproteobacteria</taxon>
        <taxon>Cellvibrionales</taxon>
        <taxon>Halieaceae</taxon>
        <taxon>Halioglobus</taxon>
    </lineage>
</organism>
<evidence type="ECO:0000313" key="13">
    <source>
        <dbReference type="EMBL" id="PLW84626.1"/>
    </source>
</evidence>
<feature type="chain" id="PRO_5042953513" description="Glutathione hydrolase proenzyme" evidence="12">
    <location>
        <begin position="21"/>
        <end position="555"/>
    </location>
</feature>
<dbReference type="Proteomes" id="UP000235162">
    <property type="component" value="Unassembled WGS sequence"/>
</dbReference>
<evidence type="ECO:0000256" key="9">
    <source>
        <dbReference type="PIRSR" id="PIRSR600101-1"/>
    </source>
</evidence>
<dbReference type="InterPro" id="IPR055262">
    <property type="entry name" value="GGT_CS"/>
</dbReference>
<keyword evidence="4 11" id="KW-0808">Transferase</keyword>
<accession>A0AAP8MBA1</accession>
<evidence type="ECO:0000256" key="11">
    <source>
        <dbReference type="RuleBase" id="RU368036"/>
    </source>
</evidence>
<evidence type="ECO:0000256" key="8">
    <source>
        <dbReference type="ARBA" id="ARBA00047417"/>
    </source>
</evidence>
<comment type="catalytic activity">
    <reaction evidence="1 11">
        <text>an S-substituted glutathione + H2O = an S-substituted L-cysteinylglycine + L-glutamate</text>
        <dbReference type="Rhea" id="RHEA:59468"/>
        <dbReference type="ChEBI" id="CHEBI:15377"/>
        <dbReference type="ChEBI" id="CHEBI:29985"/>
        <dbReference type="ChEBI" id="CHEBI:90779"/>
        <dbReference type="ChEBI" id="CHEBI:143103"/>
        <dbReference type="EC" id="3.4.19.13"/>
    </reaction>
</comment>
<evidence type="ECO:0000256" key="1">
    <source>
        <dbReference type="ARBA" id="ARBA00001049"/>
    </source>
</evidence>
<comment type="caution">
    <text evidence="13">The sequence shown here is derived from an EMBL/GenBank/DDBJ whole genome shotgun (WGS) entry which is preliminary data.</text>
</comment>
<dbReference type="SUPFAM" id="SSF56235">
    <property type="entry name" value="N-terminal nucleophile aminohydrolases (Ntn hydrolases)"/>
    <property type="match status" value="1"/>
</dbReference>
<dbReference type="PRINTS" id="PR01210">
    <property type="entry name" value="GGTRANSPTASE"/>
</dbReference>
<dbReference type="Gene3D" id="3.60.20.40">
    <property type="match status" value="1"/>
</dbReference>
<keyword evidence="14" id="KW-1185">Reference proteome</keyword>
<comment type="subunit">
    <text evidence="11">This enzyme consists of two polypeptide chains, which are synthesized in precursor form from a single polypeptide.</text>
</comment>
<evidence type="ECO:0000256" key="5">
    <source>
        <dbReference type="ARBA" id="ARBA00022801"/>
    </source>
</evidence>
<feature type="binding site" evidence="10">
    <location>
        <position position="87"/>
    </location>
    <ligand>
        <name>L-glutamate</name>
        <dbReference type="ChEBI" id="CHEBI:29985"/>
    </ligand>
</feature>
<feature type="binding site" evidence="10">
    <location>
        <begin position="427"/>
        <end position="428"/>
    </location>
    <ligand>
        <name>L-glutamate</name>
        <dbReference type="ChEBI" id="CHEBI:29985"/>
    </ligand>
</feature>
<dbReference type="InterPro" id="IPR043138">
    <property type="entry name" value="GGT_lsub"/>
</dbReference>
<feature type="signal peptide" evidence="12">
    <location>
        <begin position="1"/>
        <end position="20"/>
    </location>
</feature>
<evidence type="ECO:0000256" key="12">
    <source>
        <dbReference type="SAM" id="SignalP"/>
    </source>
</evidence>
<evidence type="ECO:0000256" key="4">
    <source>
        <dbReference type="ARBA" id="ARBA00022679"/>
    </source>
</evidence>
<dbReference type="EC" id="2.3.2.2" evidence="11"/>
<evidence type="ECO:0000256" key="2">
    <source>
        <dbReference type="ARBA" id="ARBA00001089"/>
    </source>
</evidence>
<dbReference type="Gene3D" id="1.10.246.130">
    <property type="match status" value="1"/>
</dbReference>
<feature type="binding site" evidence="10">
    <location>
        <position position="398"/>
    </location>
    <ligand>
        <name>L-glutamate</name>
        <dbReference type="ChEBI" id="CHEBI:29985"/>
    </ligand>
</feature>
<evidence type="ECO:0000313" key="14">
    <source>
        <dbReference type="Proteomes" id="UP000235162"/>
    </source>
</evidence>
<keyword evidence="6 11" id="KW-0865">Zymogen</keyword>
<keyword evidence="7 11" id="KW-0012">Acyltransferase</keyword>
<feature type="binding site" evidence="10">
    <location>
        <position position="449"/>
    </location>
    <ligand>
        <name>L-glutamate</name>
        <dbReference type="ChEBI" id="CHEBI:29985"/>
    </ligand>
</feature>
<keyword evidence="12" id="KW-0732">Signal</keyword>
<dbReference type="InterPro" id="IPR000101">
    <property type="entry name" value="GGT_peptidase"/>
</dbReference>
<dbReference type="PANTHER" id="PTHR43199">
    <property type="entry name" value="GLUTATHIONE HYDROLASE"/>
    <property type="match status" value="1"/>
</dbReference>
<keyword evidence="11" id="KW-0317">Glutathione biosynthesis</keyword>
<protein>
    <recommendedName>
        <fullName evidence="11">Glutathione hydrolase proenzyme</fullName>
        <ecNumber evidence="11">2.3.2.2</ecNumber>
        <ecNumber evidence="11">3.4.19.13</ecNumber>
    </recommendedName>
    <component>
        <recommendedName>
            <fullName evidence="11">Glutathione hydrolase large chain</fullName>
        </recommendedName>
    </component>
    <component>
        <recommendedName>
            <fullName evidence="11">Glutathione hydrolase small chain</fullName>
        </recommendedName>
    </component>
</protein>
<dbReference type="EC" id="3.4.19.13" evidence="11"/>
<dbReference type="GO" id="GO:0006750">
    <property type="term" value="P:glutathione biosynthetic process"/>
    <property type="evidence" value="ECO:0007669"/>
    <property type="project" value="UniProtKB-KW"/>
</dbReference>
<evidence type="ECO:0000256" key="7">
    <source>
        <dbReference type="ARBA" id="ARBA00023315"/>
    </source>
</evidence>
<dbReference type="InterPro" id="IPR051792">
    <property type="entry name" value="GGT_bact"/>
</dbReference>
<feature type="binding site" evidence="10">
    <location>
        <begin position="374"/>
        <end position="376"/>
    </location>
    <ligand>
        <name>L-glutamate</name>
        <dbReference type="ChEBI" id="CHEBI:29985"/>
    </ligand>
</feature>
<keyword evidence="5 11" id="KW-0378">Hydrolase</keyword>
<dbReference type="GO" id="GO:0036374">
    <property type="term" value="F:glutathione hydrolase activity"/>
    <property type="evidence" value="ECO:0007669"/>
    <property type="project" value="UniProtKB-UniRule"/>
</dbReference>
<dbReference type="GO" id="GO:0006751">
    <property type="term" value="P:glutathione catabolic process"/>
    <property type="evidence" value="ECO:0007669"/>
    <property type="project" value="UniProtKB-UniRule"/>
</dbReference>
<dbReference type="NCBIfam" id="TIGR00066">
    <property type="entry name" value="g_glut_trans"/>
    <property type="match status" value="1"/>
</dbReference>
<dbReference type="PROSITE" id="PS00462">
    <property type="entry name" value="G_GLU_TRANSPEPTIDASE"/>
    <property type="match status" value="1"/>
</dbReference>
<comment type="PTM">
    <text evidence="11">Cleaved by autocatalysis into a large and a small subunit.</text>
</comment>
<dbReference type="InterPro" id="IPR043137">
    <property type="entry name" value="GGT_ssub_C"/>
</dbReference>
<comment type="similarity">
    <text evidence="3 11">Belongs to the gamma-glutamyltransferase family.</text>
</comment>
<reference evidence="13 14" key="1">
    <citation type="submission" date="2018-01" db="EMBL/GenBank/DDBJ databases">
        <title>The draft genome sequence of Halioglobus japonicus S1-36.</title>
        <authorList>
            <person name="Du Z.-J."/>
            <person name="Shi M.-J."/>
        </authorList>
    </citation>
    <scope>NUCLEOTIDE SEQUENCE [LARGE SCALE GENOMIC DNA]</scope>
    <source>
        <strain evidence="13 14">S1-36</strain>
    </source>
</reference>
<gene>
    <name evidence="13" type="primary">ggt</name>
    <name evidence="13" type="ORF">C0029_18355</name>
</gene>
<comment type="catalytic activity">
    <reaction evidence="2 11">
        <text>glutathione + H2O = L-cysteinylglycine + L-glutamate</text>
        <dbReference type="Rhea" id="RHEA:28807"/>
        <dbReference type="ChEBI" id="CHEBI:15377"/>
        <dbReference type="ChEBI" id="CHEBI:29985"/>
        <dbReference type="ChEBI" id="CHEBI:57925"/>
        <dbReference type="ChEBI" id="CHEBI:61694"/>
        <dbReference type="EC" id="3.4.19.13"/>
    </reaction>
</comment>
<feature type="active site" description="Nucleophile" evidence="9">
    <location>
        <position position="356"/>
    </location>
</feature>
<dbReference type="PANTHER" id="PTHR43199:SF1">
    <property type="entry name" value="GLUTATHIONE HYDROLASE PROENZYME"/>
    <property type="match status" value="1"/>
</dbReference>
<dbReference type="InterPro" id="IPR029055">
    <property type="entry name" value="Ntn_hydrolases_N"/>
</dbReference>
<dbReference type="Pfam" id="PF01019">
    <property type="entry name" value="G_glu_transpept"/>
    <property type="match status" value="1"/>
</dbReference>
<proteinExistence type="inferred from homology"/>
<comment type="pathway">
    <text evidence="11">Sulfur metabolism; glutathione metabolism.</text>
</comment>
<dbReference type="GO" id="GO:0103068">
    <property type="term" value="F:leukotriene C4 gamma-glutamyl transferase activity"/>
    <property type="evidence" value="ECO:0007669"/>
    <property type="project" value="UniProtKB-EC"/>
</dbReference>
<name>A0AAP8MBA1_9GAMM</name>
<evidence type="ECO:0000256" key="3">
    <source>
        <dbReference type="ARBA" id="ARBA00009381"/>
    </source>
</evidence>
<sequence length="555" mass="59396">MLLRTWLVFIFFVIALPVRAGTGAVAMPDAFSATAAEQVLRDGGNAVDAAIAATFVLAVTYPEAGNIGGGGFMTSFVDGEPAFLDFRERAPLRARRDMYLDEGGNFQQRLALVGGKAVGVPGTVKGMQLAHERYGTLAWARLLAPAIELAEAGFVVPEALAQMAADKVIGDAGETNFADYFGSMAAGKLFKQPELAATLKLIAADPDAFYSGLPARQLVAQMGVSGGLISLQDMAEYRALWREPIRARWREFEVLSAPPPSSGGFALVQLLKMRDFAAEHFRDRWHNDAGYVHLLAEIEKRVFADRAEYLGDPDFVQVPLARLLDDDYLKARAAQVNATAISPAEVVPPGLESSDTTHFSILDGAGNAVSLTYTLNWEFGSGVVVAGAGYLLNNQMDDFSAKVGVKNKFGVVGNSNNAIAPGKRMLSSMTPTLLLRDSQPALVIGTPGGSTIFTSVYQVILNLVDFDMPLQQAVDSLRFHHQLPDATLIRHDQWDIPASTLTGLKALGYEVQPNSWGNLGDIQAIAVQAGTVSAAADARGRGVARLVKMPQSAVN</sequence>